<dbReference type="PRINTS" id="PR00508">
    <property type="entry name" value="S21N4MTFRASE"/>
</dbReference>
<evidence type="ECO:0000256" key="2">
    <source>
        <dbReference type="ARBA" id="ARBA00022603"/>
    </source>
</evidence>
<dbReference type="PROSITE" id="PS00092">
    <property type="entry name" value="N6_MTASE"/>
    <property type="match status" value="1"/>
</dbReference>
<dbReference type="Proteomes" id="UP001343698">
    <property type="component" value="Unassembled WGS sequence"/>
</dbReference>
<dbReference type="InterPro" id="IPR001091">
    <property type="entry name" value="RM_Methyltransferase"/>
</dbReference>
<dbReference type="Pfam" id="PF01555">
    <property type="entry name" value="N6_N4_Mtase"/>
    <property type="match status" value="1"/>
</dbReference>
<reference evidence="5 6" key="1">
    <citation type="submission" date="2024-01" db="EMBL/GenBank/DDBJ databases">
        <title>Maribacter spp. originated from different algae showed divergent polysaccharides utilization ability.</title>
        <authorList>
            <person name="Wang H."/>
            <person name="Wu Y."/>
        </authorList>
    </citation>
    <scope>NUCLEOTIDE SEQUENCE [LARGE SCALE GENOMIC DNA]</scope>
    <source>
        <strain evidence="5 6">KPT27_14</strain>
    </source>
</reference>
<keyword evidence="2 5" id="KW-0489">Methyltransferase</keyword>
<dbReference type="RefSeq" id="WP_272637133.1">
    <property type="nucleotide sequence ID" value="NZ_JAZDDF010000004.1"/>
</dbReference>
<evidence type="ECO:0000313" key="5">
    <source>
        <dbReference type="EMBL" id="MEE1972915.1"/>
    </source>
</evidence>
<feature type="domain" description="DNA methylase N-4/N-6" evidence="4">
    <location>
        <begin position="482"/>
        <end position="777"/>
    </location>
</feature>
<dbReference type="InterPro" id="IPR002052">
    <property type="entry name" value="DNA_methylase_N6_adenine_CS"/>
</dbReference>
<comment type="caution">
    <text evidence="5">The sequence shown here is derived from an EMBL/GenBank/DDBJ whole genome shotgun (WGS) entry which is preliminary data.</text>
</comment>
<keyword evidence="3 5" id="KW-0808">Transferase</keyword>
<dbReference type="InterPro" id="IPR029063">
    <property type="entry name" value="SAM-dependent_MTases_sf"/>
</dbReference>
<evidence type="ECO:0000313" key="6">
    <source>
        <dbReference type="Proteomes" id="UP001343698"/>
    </source>
</evidence>
<comment type="similarity">
    <text evidence="1">Belongs to the N(4)/N(6)-methyltransferase family.</text>
</comment>
<gene>
    <name evidence="5" type="ORF">V1H85_10700</name>
</gene>
<keyword evidence="6" id="KW-1185">Reference proteome</keyword>
<dbReference type="GO" id="GO:0008168">
    <property type="term" value="F:methyltransferase activity"/>
    <property type="evidence" value="ECO:0007669"/>
    <property type="project" value="UniProtKB-KW"/>
</dbReference>
<dbReference type="InterPro" id="IPR002941">
    <property type="entry name" value="DNA_methylase_N4/N6"/>
</dbReference>
<dbReference type="Gene3D" id="3.40.50.150">
    <property type="entry name" value="Vaccinia Virus protein VP39"/>
    <property type="match status" value="1"/>
</dbReference>
<dbReference type="EC" id="2.1.1.-" evidence="5"/>
<evidence type="ECO:0000256" key="1">
    <source>
        <dbReference type="ARBA" id="ARBA00006594"/>
    </source>
</evidence>
<evidence type="ECO:0000256" key="3">
    <source>
        <dbReference type="ARBA" id="ARBA00022679"/>
    </source>
</evidence>
<proteinExistence type="inferred from homology"/>
<sequence>MSNIYEQRFFSALKDTFIGHPIKGKSGYVNLMDLKAQYFAEIEPYIKAEIDKQIEAKYREELFEKLYNFFDCYLNETGTVFFANSQIHKNLYEKVYSDRDDVALFWKTQKLYYVKSEANYEDLQTEVNGINIKFDASEIKHAKGNEKKSIQFFMVKATKGEVVFKIRYKENNKYDRLKTYLELDKNNDIIDKCLEEYGTALHANIVFENTNIDRTIFDKKGDQRKCLFIENLDDALESVKVEYSISDLSLMLQYLHKNGIILYEEDLKKIFSIYKRQNEIDYFIHKDAEGFLKEQFDIYVYNWLFNDLDTDFDAATVKRMQNIKKITHKVIEYIARFEDELKAIWEKPKFVRNCNYVLTLDRLSEHTDLIEKLMKSPGWEKQVEEWQSLNKEWQDDKGETTKKEWSEFAFANEKDFENQIIQKGKLNTKYQFLPIDTKFFPELKFQILTVFENLHDSLNGTLIKGDNWQGLNSVLSKFQNDISLVYIDPPFNTGEDFDYKDKYQDSTWLTLMENRIVLLDEVLNDKSSFYLHLDYNANFLGRVLLNRVLGENNYKNEIIWQRADPHNDAKDKYGNIHDNIYYYRKPNAKYYWSEITTGLSDAAIKEYSWMMLKDKSVKPLKLPLPDGARQLKLERATQKGNNPERRFEWRGAKLKSGIQWMGTESEMEQMLKDGKLFLPKYPKGQQRCRVLFLDERQEAGQVVQDIWQDAGRMKGGNGNFNTQKPEKLLERIITASSEKDEVVMDIFLGSGTTASVAQKLGRKWIGTEIGSHFYEIIIPRLKRTLVGDKSDIDYSFEGGFFKYYELEQYEEVLSKAQYQWQGKDENQVEQYSFLQDQKLLEAIEIDYEKKNAKVVFEKLYSDVDFPETLSNISGKHIKQLFEEKVVFDDGSEVVYADMTFEKYPWIKPLIWWNSK</sequence>
<dbReference type="GO" id="GO:0032259">
    <property type="term" value="P:methylation"/>
    <property type="evidence" value="ECO:0007669"/>
    <property type="project" value="UniProtKB-KW"/>
</dbReference>
<accession>A0ABU7IJ25</accession>
<name>A0ABU7IJ25_9FLAO</name>
<protein>
    <submittedName>
        <fullName evidence="5">Site-specific DNA-methyltransferase</fullName>
        <ecNumber evidence="5">2.1.1.-</ecNumber>
    </submittedName>
</protein>
<dbReference type="SUPFAM" id="SSF53335">
    <property type="entry name" value="S-adenosyl-L-methionine-dependent methyltransferases"/>
    <property type="match status" value="1"/>
</dbReference>
<organism evidence="5 6">
    <name type="scientific">Maribacter flavus</name>
    <dbReference type="NCBI Taxonomy" id="1658664"/>
    <lineage>
        <taxon>Bacteria</taxon>
        <taxon>Pseudomonadati</taxon>
        <taxon>Bacteroidota</taxon>
        <taxon>Flavobacteriia</taxon>
        <taxon>Flavobacteriales</taxon>
        <taxon>Flavobacteriaceae</taxon>
        <taxon>Maribacter</taxon>
    </lineage>
</organism>
<dbReference type="EMBL" id="JAZDDF010000004">
    <property type="protein sequence ID" value="MEE1972915.1"/>
    <property type="molecule type" value="Genomic_DNA"/>
</dbReference>
<evidence type="ECO:0000259" key="4">
    <source>
        <dbReference type="Pfam" id="PF01555"/>
    </source>
</evidence>